<protein>
    <submittedName>
        <fullName evidence="7">Coiled-coil domain-containing protein 74A-like</fullName>
    </submittedName>
</protein>
<proteinExistence type="predicted"/>
<evidence type="ECO:0000256" key="3">
    <source>
        <dbReference type="SAM" id="MobiDB-lite"/>
    </source>
</evidence>
<dbReference type="InterPro" id="IPR040370">
    <property type="entry name" value="CCDC74A/CCDC74B/CCDC92"/>
</dbReference>
<feature type="compositionally biased region" description="Basic and acidic residues" evidence="3">
    <location>
        <begin position="66"/>
        <end position="79"/>
    </location>
</feature>
<dbReference type="PANTHER" id="PTHR14882:SF5">
    <property type="entry name" value="COILED-COIL DOMAIN CONTAINING 74A"/>
    <property type="match status" value="1"/>
</dbReference>
<sequence length="468" mass="53870">MLHKNVVEENDSGMVDHHLPSRTKLPHWTRLNTLDTTRYPRYFEKDKQAYPNEQVASRRKSTPISEDEKPGNNKEDEVHGKRKGAAGSQDEDSNRRLQYLERSMEMLKKQHCEILQSLHQEIDDLKRQNKDLNFKIIMSQRDSKSSLASDVMVTDSDGGKDGKTVPTEEQRRGTEERTGGDDKHGDDNVDDDDDDDDEYDGQRRLNVPSADQREGQDVEGGTVGKRSDLSDLSRLGDLSREGGVQKTQNRELKLDKEEKLDEVKILLLEEELRKHQQRNSCLGQLLEQSEEHRRDQIMTIDSLRYQLAQIGAKFCNDVKYAGHHHSGMHSYVTANHHMNQHMSMLELQNIIKNLQEINDSQSHELEALKSDLRDVLYSHKWTPDAYLIAKAYIAFDDAKAAQKDHSKPLRSTPKMLSKKELEDRGAAAVADNLTLPPLKQTVGNAAVERRKRTRTLQKRRMKDREMMF</sequence>
<dbReference type="AlphaFoldDB" id="A0A6P7TU57"/>
<gene>
    <name evidence="7" type="primary">LOC115226067</name>
</gene>
<dbReference type="InterPro" id="IPR039496">
    <property type="entry name" value="CCDC92/74_N"/>
</dbReference>
<keyword evidence="1 2" id="KW-0175">Coiled coil</keyword>
<dbReference type="RefSeq" id="XP_029652902.1">
    <property type="nucleotide sequence ID" value="XM_029797042.2"/>
</dbReference>
<dbReference type="InterPro" id="IPR029422">
    <property type="entry name" value="CCDC74_C"/>
</dbReference>
<feature type="region of interest" description="Disordered" evidence="3">
    <location>
        <begin position="1"/>
        <end position="20"/>
    </location>
</feature>
<organism evidence="6 7">
    <name type="scientific">Octopus sinensis</name>
    <name type="common">East Asian common octopus</name>
    <dbReference type="NCBI Taxonomy" id="2607531"/>
    <lineage>
        <taxon>Eukaryota</taxon>
        <taxon>Metazoa</taxon>
        <taxon>Spiralia</taxon>
        <taxon>Lophotrochozoa</taxon>
        <taxon>Mollusca</taxon>
        <taxon>Cephalopoda</taxon>
        <taxon>Coleoidea</taxon>
        <taxon>Octopodiformes</taxon>
        <taxon>Octopoda</taxon>
        <taxon>Incirrata</taxon>
        <taxon>Octopodidae</taxon>
        <taxon>Octopus</taxon>
    </lineage>
</organism>
<feature type="coiled-coil region" evidence="2">
    <location>
        <begin position="344"/>
        <end position="371"/>
    </location>
</feature>
<dbReference type="KEGG" id="osn:115226067"/>
<feature type="coiled-coil region" evidence="2">
    <location>
        <begin position="108"/>
        <end position="135"/>
    </location>
</feature>
<dbReference type="Proteomes" id="UP000515154">
    <property type="component" value="Linkage group LG29"/>
</dbReference>
<evidence type="ECO:0000313" key="7">
    <source>
        <dbReference type="RefSeq" id="XP_029652902.1"/>
    </source>
</evidence>
<evidence type="ECO:0000256" key="2">
    <source>
        <dbReference type="SAM" id="Coils"/>
    </source>
</evidence>
<feature type="domain" description="Coiled coil protein 74 C-terminal" evidence="5">
    <location>
        <begin position="336"/>
        <end position="462"/>
    </location>
</feature>
<dbReference type="Pfam" id="PF14916">
    <property type="entry name" value="CCDC92"/>
    <property type="match status" value="1"/>
</dbReference>
<accession>A0A6P7TU57</accession>
<evidence type="ECO:0000256" key="1">
    <source>
        <dbReference type="ARBA" id="ARBA00023054"/>
    </source>
</evidence>
<evidence type="ECO:0000259" key="5">
    <source>
        <dbReference type="Pfam" id="PF14917"/>
    </source>
</evidence>
<reference evidence="7" key="1">
    <citation type="submission" date="2025-08" db="UniProtKB">
        <authorList>
            <consortium name="RefSeq"/>
        </authorList>
    </citation>
    <scope>IDENTIFICATION</scope>
</reference>
<dbReference type="Pfam" id="PF14917">
    <property type="entry name" value="CCDC74_C"/>
    <property type="match status" value="1"/>
</dbReference>
<evidence type="ECO:0000313" key="6">
    <source>
        <dbReference type="Proteomes" id="UP000515154"/>
    </source>
</evidence>
<feature type="compositionally biased region" description="Basic and acidic residues" evidence="3">
    <location>
        <begin position="157"/>
        <end position="187"/>
    </location>
</feature>
<feature type="compositionally biased region" description="Acidic residues" evidence="3">
    <location>
        <begin position="188"/>
        <end position="199"/>
    </location>
</feature>
<name>A0A6P7TU57_9MOLL</name>
<keyword evidence="6" id="KW-1185">Reference proteome</keyword>
<feature type="domain" description="CCDC92/74 N-terminal" evidence="4">
    <location>
        <begin position="95"/>
        <end position="145"/>
    </location>
</feature>
<dbReference type="PANTHER" id="PTHR14882">
    <property type="entry name" value="COILED-COIL DOMAIN-CONTAINING 74A"/>
    <property type="match status" value="1"/>
</dbReference>
<evidence type="ECO:0000259" key="4">
    <source>
        <dbReference type="Pfam" id="PF14916"/>
    </source>
</evidence>
<feature type="region of interest" description="Disordered" evidence="3">
    <location>
        <begin position="42"/>
        <end position="94"/>
    </location>
</feature>
<feature type="region of interest" description="Disordered" evidence="3">
    <location>
        <begin position="141"/>
        <end position="250"/>
    </location>
</feature>